<dbReference type="GO" id="GO:0006302">
    <property type="term" value="P:double-strand break repair"/>
    <property type="evidence" value="ECO:0007669"/>
    <property type="project" value="InterPro"/>
</dbReference>
<evidence type="ECO:0000313" key="7">
    <source>
        <dbReference type="EMBL" id="GGC68992.1"/>
    </source>
</evidence>
<dbReference type="GO" id="GO:0016887">
    <property type="term" value="F:ATP hydrolysis activity"/>
    <property type="evidence" value="ECO:0007669"/>
    <property type="project" value="InterPro"/>
</dbReference>
<dbReference type="PANTHER" id="PTHR32114:SF2">
    <property type="entry name" value="ABC TRANSPORTER ABCH.3"/>
    <property type="match status" value="1"/>
</dbReference>
<evidence type="ECO:0000256" key="2">
    <source>
        <dbReference type="ARBA" id="ARBA00011322"/>
    </source>
</evidence>
<dbReference type="Pfam" id="PF13476">
    <property type="entry name" value="AAA_23"/>
    <property type="match status" value="1"/>
</dbReference>
<organism evidence="7 8">
    <name type="scientific">Hoyosella rhizosphaerae</name>
    <dbReference type="NCBI Taxonomy" id="1755582"/>
    <lineage>
        <taxon>Bacteria</taxon>
        <taxon>Bacillati</taxon>
        <taxon>Actinomycetota</taxon>
        <taxon>Actinomycetes</taxon>
        <taxon>Mycobacteriales</taxon>
        <taxon>Hoyosellaceae</taxon>
        <taxon>Hoyosella</taxon>
    </lineage>
</organism>
<dbReference type="Pfam" id="PF13558">
    <property type="entry name" value="SbcC_Walker_B"/>
    <property type="match status" value="1"/>
</dbReference>
<dbReference type="Gene3D" id="3.40.50.300">
    <property type="entry name" value="P-loop containing nucleotide triphosphate hydrolases"/>
    <property type="match status" value="2"/>
</dbReference>
<dbReference type="AlphaFoldDB" id="A0A916UE47"/>
<sequence length="1004" mass="107786">MRLHSLSMESFGPFAGKETIDFDAVGADGLFLLHGQTGAGKTTILDAIAFAFFGSAPGARSSGHKFLSNHAPFGSTPKVVVDATVRGKRFQITRTPEFERPSKRGGGTTKQNAKVTLVWLNPDGSQSAAEHLSRIPEVAGAVGQLLGMTKDQFCQVVLLPQGEFAQFLRASVEDREKLLENLFSTQRFGTVEDWFRLRRRNSGSALAAKRNELSVILGKLETVSNTDDGAPDSETSESEIREWASSIHRSMSELAATCIERDGKAAEAFASADKARHEVRALAERQNAYTSATADLAQLAAEKPKNDQLQAECDLAVAAAPLATPHKRLNEARGAFKQEVEDLSDAKRALADINGGENLANTMGSGWDATSEAAINGAINDWTTERGALKKLLEQADTLADYEREIAALATTLHKAEGNLAKRIQDTNEIPALRKNLTAAIAEATTAQSRIDSAQEDLEKHRVALDAARALPGLTKRLLRANEMHAEARSRHLDCRAKLVEIREARIAGMAGELARGLADGQPCVVCGAIEHPMPAAPSPDTVTDDDEKRAADDEQQALHQLEEATQQRDEISRERDTTAERAGSHTPEALEGLCAQKQQDLNELAAKADRLATLTAELAEVEAQLAASQQQLNAAQTEVATLQERRTNVIAQRDQIQSILDQARGDDDSVHSKSSRLSKLIAAATHLRTVGGRYAAAESRISDLAEHIEQLAASAGFDTAEAAASAVREPKWIAKANETLREVHDRGVRARTTIDDPIFASAAAKPPADLSAAEAAYTQAHAEAQAATQQRHRAEHALGQAESIIKDLDQYLKALGPAIAHHQRLSTLTEVIVGGGQNSRSMSLRSYVLAARLEEVADAASHRLRIMSGGRYEFQHSDSAGSHGKRGGLGLNIRDDYTGDVRPVNSLSGGETFMASLSLALGLADVVAAEAGGAMLDTLFIDEGFGTLDSDALDAVMGVLDELRAGGRVVGIVSHVDEMRQRIPSRIHAIKDRTGSRLATTLS</sequence>
<proteinExistence type="inferred from homology"/>
<feature type="compositionally biased region" description="Basic and acidic residues" evidence="5">
    <location>
        <begin position="561"/>
        <end position="584"/>
    </location>
</feature>
<name>A0A916UE47_9ACTN</name>
<evidence type="ECO:0000256" key="1">
    <source>
        <dbReference type="ARBA" id="ARBA00006930"/>
    </source>
</evidence>
<dbReference type="PANTHER" id="PTHR32114">
    <property type="entry name" value="ABC TRANSPORTER ABCH.3"/>
    <property type="match status" value="1"/>
</dbReference>
<dbReference type="Proteomes" id="UP000641514">
    <property type="component" value="Unassembled WGS sequence"/>
</dbReference>
<evidence type="ECO:0000313" key="8">
    <source>
        <dbReference type="Proteomes" id="UP000641514"/>
    </source>
</evidence>
<reference evidence="7" key="2">
    <citation type="submission" date="2020-09" db="EMBL/GenBank/DDBJ databases">
        <authorList>
            <person name="Sun Q."/>
            <person name="Zhou Y."/>
        </authorList>
    </citation>
    <scope>NUCLEOTIDE SEQUENCE</scope>
    <source>
        <strain evidence="7">CGMCC 1.15478</strain>
    </source>
</reference>
<evidence type="ECO:0000256" key="4">
    <source>
        <dbReference type="SAM" id="Coils"/>
    </source>
</evidence>
<dbReference type="InterPro" id="IPR025662">
    <property type="entry name" value="Sigma_54_int_dom_ATP-bd_1"/>
</dbReference>
<dbReference type="EMBL" id="BMJH01000002">
    <property type="protein sequence ID" value="GGC68992.1"/>
    <property type="molecule type" value="Genomic_DNA"/>
</dbReference>
<dbReference type="SUPFAM" id="SSF52540">
    <property type="entry name" value="P-loop containing nucleoside triphosphate hydrolases"/>
    <property type="match status" value="1"/>
</dbReference>
<accession>A0A916UE47</accession>
<dbReference type="PROSITE" id="PS00675">
    <property type="entry name" value="SIGMA54_INTERACT_1"/>
    <property type="match status" value="1"/>
</dbReference>
<comment type="subunit">
    <text evidence="2">Heterodimer of SbcC and SbcD.</text>
</comment>
<reference evidence="7" key="1">
    <citation type="journal article" date="2014" name="Int. J. Syst. Evol. Microbiol.">
        <title>Complete genome sequence of Corynebacterium casei LMG S-19264T (=DSM 44701T), isolated from a smear-ripened cheese.</title>
        <authorList>
            <consortium name="US DOE Joint Genome Institute (JGI-PGF)"/>
            <person name="Walter F."/>
            <person name="Albersmeier A."/>
            <person name="Kalinowski J."/>
            <person name="Ruckert C."/>
        </authorList>
    </citation>
    <scope>NUCLEOTIDE SEQUENCE</scope>
    <source>
        <strain evidence="7">CGMCC 1.15478</strain>
    </source>
</reference>
<keyword evidence="4" id="KW-0175">Coiled coil</keyword>
<dbReference type="InterPro" id="IPR038729">
    <property type="entry name" value="Rad50/SbcC_AAA"/>
</dbReference>
<comment type="similarity">
    <text evidence="1">Belongs to the SMC family. SbcC subfamily.</text>
</comment>
<feature type="domain" description="Rad50/SbcC-type AAA" evidence="6">
    <location>
        <begin position="5"/>
        <end position="183"/>
    </location>
</feature>
<evidence type="ECO:0000259" key="6">
    <source>
        <dbReference type="Pfam" id="PF13476"/>
    </source>
</evidence>
<feature type="region of interest" description="Disordered" evidence="5">
    <location>
        <begin position="531"/>
        <end position="590"/>
    </location>
</feature>
<feature type="coiled-coil region" evidence="4">
    <location>
        <begin position="399"/>
        <end position="471"/>
    </location>
</feature>
<keyword evidence="8" id="KW-1185">Reference proteome</keyword>
<evidence type="ECO:0000256" key="3">
    <source>
        <dbReference type="ARBA" id="ARBA00013368"/>
    </source>
</evidence>
<dbReference type="InterPro" id="IPR027417">
    <property type="entry name" value="P-loop_NTPase"/>
</dbReference>
<comment type="caution">
    <text evidence="7">The sequence shown here is derived from an EMBL/GenBank/DDBJ whole genome shotgun (WGS) entry which is preliminary data.</text>
</comment>
<dbReference type="RefSeq" id="WP_188674497.1">
    <property type="nucleotide sequence ID" value="NZ_BMJH01000002.1"/>
</dbReference>
<protein>
    <recommendedName>
        <fullName evidence="3">Nuclease SbcCD subunit C</fullName>
    </recommendedName>
</protein>
<gene>
    <name evidence="7" type="primary">sbcC</name>
    <name evidence="7" type="ORF">GCM10011410_22270</name>
</gene>
<evidence type="ECO:0000256" key="5">
    <source>
        <dbReference type="SAM" id="MobiDB-lite"/>
    </source>
</evidence>